<dbReference type="Proteomes" id="UP000092321">
    <property type="component" value="Unassembled WGS sequence"/>
</dbReference>
<evidence type="ECO:0000313" key="2">
    <source>
        <dbReference type="Proteomes" id="UP000092321"/>
    </source>
</evidence>
<proteinExistence type="predicted"/>
<keyword evidence="2" id="KW-1185">Reference proteome</keyword>
<reference evidence="2" key="1">
    <citation type="journal article" date="2016" name="Proc. Natl. Acad. Sci. U.S.A.">
        <title>Comparative genomics of biotechnologically important yeasts.</title>
        <authorList>
            <person name="Riley R."/>
            <person name="Haridas S."/>
            <person name="Wolfe K.H."/>
            <person name="Lopes M.R."/>
            <person name="Hittinger C.T."/>
            <person name="Goeker M."/>
            <person name="Salamov A.A."/>
            <person name="Wisecaver J.H."/>
            <person name="Long T.M."/>
            <person name="Calvey C.H."/>
            <person name="Aerts A.L."/>
            <person name="Barry K.W."/>
            <person name="Choi C."/>
            <person name="Clum A."/>
            <person name="Coughlan A.Y."/>
            <person name="Deshpande S."/>
            <person name="Douglass A.P."/>
            <person name="Hanson S.J."/>
            <person name="Klenk H.-P."/>
            <person name="LaButti K.M."/>
            <person name="Lapidus A."/>
            <person name="Lindquist E.A."/>
            <person name="Lipzen A.M."/>
            <person name="Meier-Kolthoff J.P."/>
            <person name="Ohm R.A."/>
            <person name="Otillar R.P."/>
            <person name="Pangilinan J.L."/>
            <person name="Peng Y."/>
            <person name="Rokas A."/>
            <person name="Rosa C.A."/>
            <person name="Scheuner C."/>
            <person name="Sibirny A.A."/>
            <person name="Slot J.C."/>
            <person name="Stielow J.B."/>
            <person name="Sun H."/>
            <person name="Kurtzman C.P."/>
            <person name="Blackwell M."/>
            <person name="Grigoriev I.V."/>
            <person name="Jeffries T.W."/>
        </authorList>
    </citation>
    <scope>NUCLEOTIDE SEQUENCE [LARGE SCALE GENOMIC DNA]</scope>
    <source>
        <strain evidence="2">NRRL Y-1626</strain>
    </source>
</reference>
<accession>A0A1B7T8D2</accession>
<organism evidence="1 2">
    <name type="scientific">Hanseniaspora valbyensis NRRL Y-1626</name>
    <dbReference type="NCBI Taxonomy" id="766949"/>
    <lineage>
        <taxon>Eukaryota</taxon>
        <taxon>Fungi</taxon>
        <taxon>Dikarya</taxon>
        <taxon>Ascomycota</taxon>
        <taxon>Saccharomycotina</taxon>
        <taxon>Saccharomycetes</taxon>
        <taxon>Saccharomycodales</taxon>
        <taxon>Saccharomycodaceae</taxon>
        <taxon>Hanseniaspora</taxon>
    </lineage>
</organism>
<dbReference type="OrthoDB" id="3973318at2759"/>
<comment type="caution">
    <text evidence="1">The sequence shown here is derived from an EMBL/GenBank/DDBJ whole genome shotgun (WGS) entry which is preliminary data.</text>
</comment>
<evidence type="ECO:0000313" key="1">
    <source>
        <dbReference type="EMBL" id="OBA24975.1"/>
    </source>
</evidence>
<dbReference type="AlphaFoldDB" id="A0A1B7T8D2"/>
<gene>
    <name evidence="1" type="ORF">HANVADRAFT_54201</name>
</gene>
<dbReference type="EMBL" id="LXPE01000310">
    <property type="protein sequence ID" value="OBA24975.1"/>
    <property type="molecule type" value="Genomic_DNA"/>
</dbReference>
<name>A0A1B7T8D2_9ASCO</name>
<sequence length="299" mass="34943">MISNNKNTSSKVKSIIKYTTSIATVSFLLYKLYDTYTNSTEDEDYFDQDDDLTDNNYNNVDKLNLEQFDELIKAINKPLLDELKQYKKLIKKSNEDTLKMKYWKALSEKTIILLLNYLITNKVINLVLKDQKVTTTNKKIIIYTYLKIIVKSQLKILNNSIKLNEEEEPNLVIMKVVSFKTFNNLIKQNVLDNNLDNISMFLNFNNTVLKESISELEQDDVINGVSIERTIRSVQNDIVKILFDNNYDSEYKSLSDYLDVFNESFEENEDQQSDSENVEGKFAMFITLLIKKLDKKLSQ</sequence>
<protein>
    <submittedName>
        <fullName evidence="1">Uncharacterized protein</fullName>
    </submittedName>
</protein>